<dbReference type="InterPro" id="IPR050090">
    <property type="entry name" value="Tyrosine_recombinase_XerCD"/>
</dbReference>
<dbReference type="PANTHER" id="PTHR30349:SF41">
    <property type="entry name" value="INTEGRASE_RECOMBINASE PROTEIN MJ0367-RELATED"/>
    <property type="match status" value="1"/>
</dbReference>
<feature type="domain" description="Core-binding (CB)" evidence="8">
    <location>
        <begin position="64"/>
        <end position="148"/>
    </location>
</feature>
<dbReference type="InterPro" id="IPR010998">
    <property type="entry name" value="Integrase_recombinase_N"/>
</dbReference>
<dbReference type="InterPro" id="IPR002104">
    <property type="entry name" value="Integrase_catalytic"/>
</dbReference>
<evidence type="ECO:0000313" key="9">
    <source>
        <dbReference type="EMBL" id="EKN36265.1"/>
    </source>
</evidence>
<accession>M1ZRU6</accession>
<gene>
    <name evidence="9" type="ORF">CFSAN001627_27303</name>
</gene>
<dbReference type="EMBL" id="AMXI01001709">
    <property type="protein sequence ID" value="EKN36265.1"/>
    <property type="molecule type" value="Genomic_DNA"/>
</dbReference>
<evidence type="ECO:0000256" key="2">
    <source>
        <dbReference type="ARBA" id="ARBA00008857"/>
    </source>
</evidence>
<evidence type="ECO:0000256" key="6">
    <source>
        <dbReference type="PROSITE-ProRule" id="PRU01248"/>
    </source>
</evidence>
<reference evidence="9 10" key="2">
    <citation type="submission" date="2013-03" db="EMBL/GenBank/DDBJ databases">
        <title>Diversity in Clostridium botulinum.</title>
        <authorList>
            <person name="Timme R.E."/>
            <person name="Allard M."/>
            <person name="Luo Y."/>
            <person name="Strain E."/>
            <person name="Gonzalez-Escalona N."/>
            <person name="Brown E."/>
        </authorList>
    </citation>
    <scope>NUCLEOTIDE SEQUENCE [LARGE SCALE GENOMIC DNA]</scope>
    <source>
        <strain evidence="9 10">CFSAN001627</strain>
    </source>
</reference>
<dbReference type="SUPFAM" id="SSF56349">
    <property type="entry name" value="DNA breaking-rejoining enzymes"/>
    <property type="match status" value="1"/>
</dbReference>
<proteinExistence type="inferred from homology"/>
<name>M1ZRU6_CLOBO</name>
<evidence type="ECO:0000256" key="1">
    <source>
        <dbReference type="ARBA" id="ARBA00003283"/>
    </source>
</evidence>
<protein>
    <submittedName>
        <fullName evidence="9">Phage integrase family site specific recombinase</fullName>
    </submittedName>
</protein>
<sequence length="387" mass="44376">MAVKTNYEKNGKKYFRVTASLGRDYNGKLIRKEFYGSSKKEAENKRDEYLNGIKSGLNIDYKNTVLGELMHTWLFEIMRVKVKPSSFERYEGIYRNYIKNSQLFGLKLADLKTIQVQRYYNELYSAGKTSSVIENLNKLLRTFLNYAVNEGYILKNPCLGSKIIIPGNKDKKENEIEIFTDKEITALKKALEGHRLKCLILLALGSGLRQGELLALRWSDINFDTFEIQVNKSIKHVKIISPDGTGERKTIEQSPKSKTSNRIVPIPSKLINVLEEHKALQDIEKKAAGSSYIDKNLIFANEIGRPILVKNIFRIYKNILISAGIKHKKFHSLRHTYATKLFEKGVQLKTVQKLLGHKDISITADIYTHVMPKEKVLAVDKLNDLFD</sequence>
<dbReference type="CDD" id="cd01189">
    <property type="entry name" value="INT_ICEBs1_C_like"/>
    <property type="match status" value="1"/>
</dbReference>
<evidence type="ECO:0000259" key="7">
    <source>
        <dbReference type="PROSITE" id="PS51898"/>
    </source>
</evidence>
<dbReference type="Gene3D" id="1.10.443.10">
    <property type="entry name" value="Intergrase catalytic core"/>
    <property type="match status" value="1"/>
</dbReference>
<dbReference type="InterPro" id="IPR011010">
    <property type="entry name" value="DNA_brk_join_enz"/>
</dbReference>
<dbReference type="Pfam" id="PF00589">
    <property type="entry name" value="Phage_integrase"/>
    <property type="match status" value="1"/>
</dbReference>
<keyword evidence="4 6" id="KW-0238">DNA-binding</keyword>
<dbReference type="GO" id="GO:0015074">
    <property type="term" value="P:DNA integration"/>
    <property type="evidence" value="ECO:0007669"/>
    <property type="project" value="UniProtKB-KW"/>
</dbReference>
<evidence type="ECO:0000256" key="4">
    <source>
        <dbReference type="ARBA" id="ARBA00023125"/>
    </source>
</evidence>
<comment type="caution">
    <text evidence="9">The sequence shown here is derived from an EMBL/GenBank/DDBJ whole genome shotgun (WGS) entry which is preliminary data.</text>
</comment>
<dbReference type="InterPro" id="IPR013762">
    <property type="entry name" value="Integrase-like_cat_sf"/>
</dbReference>
<dbReference type="Pfam" id="PF14659">
    <property type="entry name" value="Phage_int_SAM_3"/>
    <property type="match status" value="1"/>
</dbReference>
<keyword evidence="5" id="KW-0233">DNA recombination</keyword>
<reference evidence="9 10" key="1">
    <citation type="submission" date="2012-10" db="EMBL/GenBank/DDBJ databases">
        <authorList>
            <person name="Strain E.A."/>
            <person name="Brown E."/>
            <person name="Allard M.W."/>
            <person name="Gonzalez-Escalona N."/>
            <person name="Timme R."/>
        </authorList>
    </citation>
    <scope>NUCLEOTIDE SEQUENCE [LARGE SCALE GENOMIC DNA]</scope>
    <source>
        <strain evidence="9 10">CFSAN001627</strain>
    </source>
</reference>
<dbReference type="PROSITE" id="PS51898">
    <property type="entry name" value="TYR_RECOMBINASE"/>
    <property type="match status" value="1"/>
</dbReference>
<evidence type="ECO:0000313" key="10">
    <source>
        <dbReference type="Proteomes" id="UP000011944"/>
    </source>
</evidence>
<comment type="function">
    <text evidence="1">Site-specific tyrosine recombinase, which acts by catalyzing the cutting and rejoining of the recombining DNA molecules.</text>
</comment>
<dbReference type="Proteomes" id="UP000011944">
    <property type="component" value="Unassembled WGS sequence"/>
</dbReference>
<dbReference type="PROSITE" id="PS51900">
    <property type="entry name" value="CB"/>
    <property type="match status" value="1"/>
</dbReference>
<dbReference type="PANTHER" id="PTHR30349">
    <property type="entry name" value="PHAGE INTEGRASE-RELATED"/>
    <property type="match status" value="1"/>
</dbReference>
<evidence type="ECO:0000256" key="5">
    <source>
        <dbReference type="ARBA" id="ARBA00023172"/>
    </source>
</evidence>
<dbReference type="GO" id="GO:0003677">
    <property type="term" value="F:DNA binding"/>
    <property type="evidence" value="ECO:0007669"/>
    <property type="project" value="UniProtKB-UniRule"/>
</dbReference>
<dbReference type="InterPro" id="IPR044068">
    <property type="entry name" value="CB"/>
</dbReference>
<dbReference type="AlphaFoldDB" id="M1ZRU6"/>
<dbReference type="InterPro" id="IPR004107">
    <property type="entry name" value="Integrase_SAM-like_N"/>
</dbReference>
<evidence type="ECO:0000259" key="8">
    <source>
        <dbReference type="PROSITE" id="PS51900"/>
    </source>
</evidence>
<feature type="domain" description="Tyr recombinase" evidence="7">
    <location>
        <begin position="174"/>
        <end position="380"/>
    </location>
</feature>
<dbReference type="GO" id="GO:0006310">
    <property type="term" value="P:DNA recombination"/>
    <property type="evidence" value="ECO:0007669"/>
    <property type="project" value="UniProtKB-KW"/>
</dbReference>
<organism evidence="9 10">
    <name type="scientific">Clostridium botulinum CFSAN001627</name>
    <dbReference type="NCBI Taxonomy" id="1232189"/>
    <lineage>
        <taxon>Bacteria</taxon>
        <taxon>Bacillati</taxon>
        <taxon>Bacillota</taxon>
        <taxon>Clostridia</taxon>
        <taxon>Eubacteriales</taxon>
        <taxon>Clostridiaceae</taxon>
        <taxon>Clostridium</taxon>
    </lineage>
</organism>
<dbReference type="Gene3D" id="1.10.150.130">
    <property type="match status" value="1"/>
</dbReference>
<dbReference type="PATRIC" id="fig|1232189.3.peg.4277"/>
<evidence type="ECO:0000256" key="3">
    <source>
        <dbReference type="ARBA" id="ARBA00022908"/>
    </source>
</evidence>
<keyword evidence="3" id="KW-0229">DNA integration</keyword>
<comment type="similarity">
    <text evidence="2">Belongs to the 'phage' integrase family.</text>
</comment>